<evidence type="ECO:0000313" key="10">
    <source>
        <dbReference type="Proteomes" id="UP001596098"/>
    </source>
</evidence>
<dbReference type="RefSeq" id="WP_128221331.1">
    <property type="nucleotide sequence ID" value="NZ_CP034929.1"/>
</dbReference>
<evidence type="ECO:0000313" key="9">
    <source>
        <dbReference type="EMBL" id="MFC6153517.1"/>
    </source>
</evidence>
<feature type="transmembrane region" description="Helical" evidence="8">
    <location>
        <begin position="136"/>
        <end position="160"/>
    </location>
</feature>
<dbReference type="InterPro" id="IPR007227">
    <property type="entry name" value="Cell_shape_determining_MreD"/>
</dbReference>
<accession>A0ABW1QVH1</accession>
<keyword evidence="6 8" id="KW-1133">Transmembrane helix</keyword>
<keyword evidence="10" id="KW-1185">Reference proteome</keyword>
<organism evidence="9 10">
    <name type="scientific">Nocardioides yefusunii</name>
    <dbReference type="NCBI Taxonomy" id="2500546"/>
    <lineage>
        <taxon>Bacteria</taxon>
        <taxon>Bacillati</taxon>
        <taxon>Actinomycetota</taxon>
        <taxon>Actinomycetes</taxon>
        <taxon>Propionibacteriales</taxon>
        <taxon>Nocardioidaceae</taxon>
        <taxon>Nocardioides</taxon>
    </lineage>
</organism>
<protein>
    <submittedName>
        <fullName evidence="9">Rod shape-determining protein MreD</fullName>
    </submittedName>
</protein>
<evidence type="ECO:0000256" key="6">
    <source>
        <dbReference type="ARBA" id="ARBA00022989"/>
    </source>
</evidence>
<evidence type="ECO:0000256" key="2">
    <source>
        <dbReference type="ARBA" id="ARBA00007776"/>
    </source>
</evidence>
<evidence type="ECO:0000256" key="3">
    <source>
        <dbReference type="ARBA" id="ARBA00022475"/>
    </source>
</evidence>
<feature type="transmembrane region" description="Helical" evidence="8">
    <location>
        <begin position="74"/>
        <end position="91"/>
    </location>
</feature>
<evidence type="ECO:0000256" key="7">
    <source>
        <dbReference type="ARBA" id="ARBA00023136"/>
    </source>
</evidence>
<keyword evidence="4 8" id="KW-0812">Transmembrane</keyword>
<evidence type="ECO:0000256" key="5">
    <source>
        <dbReference type="ARBA" id="ARBA00022960"/>
    </source>
</evidence>
<evidence type="ECO:0000256" key="4">
    <source>
        <dbReference type="ARBA" id="ARBA00022692"/>
    </source>
</evidence>
<name>A0ABW1QVH1_9ACTN</name>
<keyword evidence="3" id="KW-1003">Cell membrane</keyword>
<gene>
    <name evidence="9" type="primary">mreD</name>
    <name evidence="9" type="ORF">ACFPWU_07540</name>
</gene>
<dbReference type="NCBIfam" id="TIGR03426">
    <property type="entry name" value="shape_MreD"/>
    <property type="match status" value="1"/>
</dbReference>
<dbReference type="EMBL" id="JBHSQI010000003">
    <property type="protein sequence ID" value="MFC6153517.1"/>
    <property type="molecule type" value="Genomic_DNA"/>
</dbReference>
<proteinExistence type="inferred from homology"/>
<dbReference type="Proteomes" id="UP001596098">
    <property type="component" value="Unassembled WGS sequence"/>
</dbReference>
<comment type="subcellular location">
    <subcellularLocation>
        <location evidence="1">Cell membrane</location>
        <topology evidence="1">Multi-pass membrane protein</topology>
    </subcellularLocation>
</comment>
<dbReference type="Pfam" id="PF04093">
    <property type="entry name" value="MreD"/>
    <property type="match status" value="1"/>
</dbReference>
<evidence type="ECO:0000256" key="1">
    <source>
        <dbReference type="ARBA" id="ARBA00004651"/>
    </source>
</evidence>
<keyword evidence="7 8" id="KW-0472">Membrane</keyword>
<keyword evidence="5" id="KW-0133">Cell shape</keyword>
<feature type="transmembrane region" description="Helical" evidence="8">
    <location>
        <begin position="103"/>
        <end position="124"/>
    </location>
</feature>
<comment type="caution">
    <text evidence="9">The sequence shown here is derived from an EMBL/GenBank/DDBJ whole genome shotgun (WGS) entry which is preliminary data.</text>
</comment>
<comment type="similarity">
    <text evidence="2">Belongs to the MreD family.</text>
</comment>
<sequence>MTLARGAFAVAAVVVALALQISLLPHLAWEGVVPNLVLLVVVAAALTRSPRFAMALGFVGGLLMDLVPPADHTAGRWALSLVLVAWFASSARRGTRPTWLQSVLTAAAASFIGSSVFALTGMLLSDPETSTGEMLAVIGAGVGFDVVCATFVLPVTMLALRRLGAAGERERP</sequence>
<evidence type="ECO:0000256" key="8">
    <source>
        <dbReference type="SAM" id="Phobius"/>
    </source>
</evidence>
<reference evidence="10" key="1">
    <citation type="journal article" date="2019" name="Int. J. Syst. Evol. Microbiol.">
        <title>The Global Catalogue of Microorganisms (GCM) 10K type strain sequencing project: providing services to taxonomists for standard genome sequencing and annotation.</title>
        <authorList>
            <consortium name="The Broad Institute Genomics Platform"/>
            <consortium name="The Broad Institute Genome Sequencing Center for Infectious Disease"/>
            <person name="Wu L."/>
            <person name="Ma J."/>
        </authorList>
    </citation>
    <scope>NUCLEOTIDE SEQUENCE [LARGE SCALE GENOMIC DNA]</scope>
    <source>
        <strain evidence="10">DFY28</strain>
    </source>
</reference>